<evidence type="ECO:0000313" key="1">
    <source>
        <dbReference type="EMBL" id="PWR71105.1"/>
    </source>
</evidence>
<keyword evidence="2" id="KW-1185">Reference proteome</keyword>
<dbReference type="AlphaFoldDB" id="A0A2V2MXU5"/>
<dbReference type="EMBL" id="QGMZ01000038">
    <property type="protein sequence ID" value="PWR71105.1"/>
    <property type="molecule type" value="Genomic_DNA"/>
</dbReference>
<accession>A0A2V2MXU5</accession>
<evidence type="ECO:0000313" key="2">
    <source>
        <dbReference type="Proteomes" id="UP000245934"/>
    </source>
</evidence>
<sequence>MNYFISYDETEKNIPATNFPYPSDKEFNVIWTQIVEGEFYPDTYFEYIKSWSTLRRTIIQFNNEISNILIRKFQFNQDLVPDSIKELLENLLTQLKNTPLIDIDRWERIGINFSDRIKEKLQNNEKMNSYISSYRNFLFQYYGINSKQNIRLGFHNFQDAEANLFQMHNFFELVYSEKPDYFNDYLIVQDEIQSFHNFRLLLGYQINNHGQKKSVLKYLEQKEKAERKEIIQEIKGLLKSVNESGIQVFYPKDLIIEFPFKSIIIAYSVNDPCHTELELLEIFKKMSDYSKIQYVYLIPLYHKGIFTEFGFKVYIANVPKILPLLIENNREFWKYMLSFKITNYYKKFVTINNEYTIPEYEIYSQLFQFCNEFQIFSEINKIILLKPDETDENLVKLENRFNIMKIKAREKIIQLIQKNIDLLKEYQLKYPNNGYSNELITFYQLNLEKIKSNQMIDDFENIDYIRLFSYVDSMPINIE</sequence>
<reference evidence="1 2" key="1">
    <citation type="submission" date="2018-05" db="EMBL/GenBank/DDBJ databases">
        <title>Draft genome of Methanospirillum stamsii Pt1.</title>
        <authorList>
            <person name="Dueholm M.S."/>
            <person name="Nielsen P.H."/>
            <person name="Bakmann L.F."/>
            <person name="Otzen D.E."/>
        </authorList>
    </citation>
    <scope>NUCLEOTIDE SEQUENCE [LARGE SCALE GENOMIC DNA]</scope>
    <source>
        <strain evidence="1 2">Pt1</strain>
    </source>
</reference>
<gene>
    <name evidence="1" type="ORF">DLD82_14520</name>
</gene>
<name>A0A2V2MXU5_9EURY</name>
<organism evidence="1 2">
    <name type="scientific">Methanospirillum stamsii</name>
    <dbReference type="NCBI Taxonomy" id="1277351"/>
    <lineage>
        <taxon>Archaea</taxon>
        <taxon>Methanobacteriati</taxon>
        <taxon>Methanobacteriota</taxon>
        <taxon>Stenosarchaea group</taxon>
        <taxon>Methanomicrobia</taxon>
        <taxon>Methanomicrobiales</taxon>
        <taxon>Methanospirillaceae</taxon>
        <taxon>Methanospirillum</taxon>
    </lineage>
</organism>
<comment type="caution">
    <text evidence="1">The sequence shown here is derived from an EMBL/GenBank/DDBJ whole genome shotgun (WGS) entry which is preliminary data.</text>
</comment>
<dbReference type="RefSeq" id="WP_109941842.1">
    <property type="nucleotide sequence ID" value="NZ_QGMZ01000038.1"/>
</dbReference>
<proteinExistence type="predicted"/>
<dbReference type="Proteomes" id="UP000245934">
    <property type="component" value="Unassembled WGS sequence"/>
</dbReference>
<protein>
    <submittedName>
        <fullName evidence="1">Uncharacterized protein</fullName>
    </submittedName>
</protein>